<accession>A0A3P8UK54</accession>
<dbReference type="InterPro" id="IPR043442">
    <property type="entry name" value="Perm1"/>
</dbReference>
<keyword evidence="3" id="KW-1185">Reference proteome</keyword>
<feature type="signal peptide" evidence="1">
    <location>
        <begin position="1"/>
        <end position="16"/>
    </location>
</feature>
<sequence>MCLLCIAFASWVLTSSDPENADTWKAALLANVSALSAIQYLRHYVKKRRPSREDPR</sequence>
<organism evidence="2 3">
    <name type="scientific">Cynoglossus semilaevis</name>
    <name type="common">Tongue sole</name>
    <dbReference type="NCBI Taxonomy" id="244447"/>
    <lineage>
        <taxon>Eukaryota</taxon>
        <taxon>Metazoa</taxon>
        <taxon>Chordata</taxon>
        <taxon>Craniata</taxon>
        <taxon>Vertebrata</taxon>
        <taxon>Euteleostomi</taxon>
        <taxon>Actinopterygii</taxon>
        <taxon>Neopterygii</taxon>
        <taxon>Teleostei</taxon>
        <taxon>Neoteleostei</taxon>
        <taxon>Acanthomorphata</taxon>
        <taxon>Carangaria</taxon>
        <taxon>Pleuronectiformes</taxon>
        <taxon>Pleuronectoidei</taxon>
        <taxon>Cynoglossidae</taxon>
        <taxon>Cynoglossinae</taxon>
        <taxon>Cynoglossus</taxon>
    </lineage>
</organism>
<reference evidence="2 3" key="1">
    <citation type="journal article" date="2014" name="Nat. Genet.">
        <title>Whole-genome sequence of a flatfish provides insights into ZW sex chromosome evolution and adaptation to a benthic lifestyle.</title>
        <authorList>
            <person name="Chen S."/>
            <person name="Zhang G."/>
            <person name="Shao C."/>
            <person name="Huang Q."/>
            <person name="Liu G."/>
            <person name="Zhang P."/>
            <person name="Song W."/>
            <person name="An N."/>
            <person name="Chalopin D."/>
            <person name="Volff J.N."/>
            <person name="Hong Y."/>
            <person name="Li Q."/>
            <person name="Sha Z."/>
            <person name="Zhou H."/>
            <person name="Xie M."/>
            <person name="Yu Q."/>
            <person name="Liu Y."/>
            <person name="Xiang H."/>
            <person name="Wang N."/>
            <person name="Wu K."/>
            <person name="Yang C."/>
            <person name="Zhou Q."/>
            <person name="Liao X."/>
            <person name="Yang L."/>
            <person name="Hu Q."/>
            <person name="Zhang J."/>
            <person name="Meng L."/>
            <person name="Jin L."/>
            <person name="Tian Y."/>
            <person name="Lian J."/>
            <person name="Yang J."/>
            <person name="Miao G."/>
            <person name="Liu S."/>
            <person name="Liang Z."/>
            <person name="Yan F."/>
            <person name="Li Y."/>
            <person name="Sun B."/>
            <person name="Zhang H."/>
            <person name="Zhang J."/>
            <person name="Zhu Y."/>
            <person name="Du M."/>
            <person name="Zhao Y."/>
            <person name="Schartl M."/>
            <person name="Tang Q."/>
            <person name="Wang J."/>
        </authorList>
    </citation>
    <scope>NUCLEOTIDE SEQUENCE</scope>
</reference>
<keyword evidence="1" id="KW-0732">Signal</keyword>
<dbReference type="Ensembl" id="ENSCSET00000002272.1">
    <property type="protein sequence ID" value="ENSCSEP00000002234.1"/>
    <property type="gene ID" value="ENSCSEG00000001502.1"/>
</dbReference>
<evidence type="ECO:0000313" key="2">
    <source>
        <dbReference type="Ensembl" id="ENSCSEP00000002234.1"/>
    </source>
</evidence>
<dbReference type="STRING" id="244447.ENSCSEP00000002234"/>
<evidence type="ECO:0000313" key="3">
    <source>
        <dbReference type="Proteomes" id="UP000265120"/>
    </source>
</evidence>
<protein>
    <submittedName>
        <fullName evidence="2">Uncharacterized protein</fullName>
    </submittedName>
</protein>
<dbReference type="PANTHER" id="PTHR47282">
    <property type="entry name" value="PGC-1 AND ERR-INDUCED REGULATOR IN MUSCLE PROTEIN 1"/>
    <property type="match status" value="1"/>
</dbReference>
<dbReference type="GeneTree" id="ENSGT01140000283942"/>
<dbReference type="GO" id="GO:0006355">
    <property type="term" value="P:regulation of DNA-templated transcription"/>
    <property type="evidence" value="ECO:0007669"/>
    <property type="project" value="InterPro"/>
</dbReference>
<dbReference type="OMA" id="ENADTWK"/>
<evidence type="ECO:0000256" key="1">
    <source>
        <dbReference type="SAM" id="SignalP"/>
    </source>
</evidence>
<proteinExistence type="predicted"/>
<dbReference type="GO" id="GO:0014850">
    <property type="term" value="P:response to muscle activity"/>
    <property type="evidence" value="ECO:0007669"/>
    <property type="project" value="TreeGrafter"/>
</dbReference>
<dbReference type="Proteomes" id="UP000265120">
    <property type="component" value="Chromosome 11"/>
</dbReference>
<dbReference type="InParanoid" id="A0A3P8UK54"/>
<name>A0A3P8UK54_CYNSE</name>
<reference evidence="2" key="2">
    <citation type="submission" date="2025-08" db="UniProtKB">
        <authorList>
            <consortium name="Ensembl"/>
        </authorList>
    </citation>
    <scope>IDENTIFICATION</scope>
</reference>
<reference evidence="2" key="3">
    <citation type="submission" date="2025-09" db="UniProtKB">
        <authorList>
            <consortium name="Ensembl"/>
        </authorList>
    </citation>
    <scope>IDENTIFICATION</scope>
</reference>
<dbReference type="GO" id="GO:0005634">
    <property type="term" value="C:nucleus"/>
    <property type="evidence" value="ECO:0007669"/>
    <property type="project" value="TreeGrafter"/>
</dbReference>
<dbReference type="GO" id="GO:0005737">
    <property type="term" value="C:cytoplasm"/>
    <property type="evidence" value="ECO:0007669"/>
    <property type="project" value="TreeGrafter"/>
</dbReference>
<feature type="chain" id="PRO_5017942300" evidence="1">
    <location>
        <begin position="17"/>
        <end position="56"/>
    </location>
</feature>
<dbReference type="PANTHER" id="PTHR47282:SF1">
    <property type="entry name" value="PGC-1 AND ERR-INDUCED REGULATOR IN MUSCLE PROTEIN 1"/>
    <property type="match status" value="1"/>
</dbReference>
<dbReference type="AlphaFoldDB" id="A0A3P8UK54"/>